<proteinExistence type="predicted"/>
<reference evidence="2" key="1">
    <citation type="submission" date="2017-02" db="UniProtKB">
        <authorList>
            <consortium name="WormBaseParasite"/>
        </authorList>
    </citation>
    <scope>IDENTIFICATION</scope>
</reference>
<organism evidence="1 2">
    <name type="scientific">Strongyloides papillosus</name>
    <name type="common">Intestinal threadworm</name>
    <dbReference type="NCBI Taxonomy" id="174720"/>
    <lineage>
        <taxon>Eukaryota</taxon>
        <taxon>Metazoa</taxon>
        <taxon>Ecdysozoa</taxon>
        <taxon>Nematoda</taxon>
        <taxon>Chromadorea</taxon>
        <taxon>Rhabditida</taxon>
        <taxon>Tylenchina</taxon>
        <taxon>Panagrolaimomorpha</taxon>
        <taxon>Strongyloidoidea</taxon>
        <taxon>Strongyloididae</taxon>
        <taxon>Strongyloides</taxon>
    </lineage>
</organism>
<keyword evidence="1" id="KW-1185">Reference proteome</keyword>
<evidence type="ECO:0000313" key="1">
    <source>
        <dbReference type="Proteomes" id="UP000046392"/>
    </source>
</evidence>
<dbReference type="WBParaSite" id="SPAL_0000732800.1">
    <property type="protein sequence ID" value="SPAL_0000732800.1"/>
    <property type="gene ID" value="SPAL_0000732800"/>
</dbReference>
<dbReference type="Proteomes" id="UP000046392">
    <property type="component" value="Unplaced"/>
</dbReference>
<protein>
    <submittedName>
        <fullName evidence="2">Transposase</fullName>
    </submittedName>
</protein>
<evidence type="ECO:0000313" key="2">
    <source>
        <dbReference type="WBParaSite" id="SPAL_0000732800.1"/>
    </source>
</evidence>
<sequence>MSTNSSLSGGNNVETAVGNGQGFAGQKFTIVPQGTVPEFNPKKEKWIDYKERFEIACELHGIVDKKMERSLLIGALSPETYRKVRISAAPKDLLN</sequence>
<dbReference type="AlphaFoldDB" id="A0A0N5BN49"/>
<name>A0A0N5BN49_STREA</name>
<accession>A0A0N5BN49</accession>